<dbReference type="GO" id="GO:0008897">
    <property type="term" value="F:holo-[acyl-carrier-protein] synthase activity"/>
    <property type="evidence" value="ECO:0007669"/>
    <property type="project" value="InterPro"/>
</dbReference>
<dbReference type="OrthoDB" id="9808281at2"/>
<name>A0A510WFR5_ENTTH</name>
<dbReference type="EMBL" id="BJUG01000003">
    <property type="protein sequence ID" value="GEK36495.1"/>
    <property type="molecule type" value="Genomic_DNA"/>
</dbReference>
<protein>
    <submittedName>
        <fullName evidence="1">4'-phosphopantetheinyl transferase</fullName>
    </submittedName>
</protein>
<keyword evidence="1" id="KW-0808">Transferase</keyword>
<dbReference type="AlphaFoldDB" id="A0A510WFR5"/>
<comment type="caution">
    <text evidence="1">The sequence shown here is derived from an EMBL/GenBank/DDBJ whole genome shotgun (WGS) entry which is preliminary data.</text>
</comment>
<evidence type="ECO:0000313" key="1">
    <source>
        <dbReference type="EMBL" id="GEK36495.1"/>
    </source>
</evidence>
<sequence>MKRVLIAPIDTLLFEEVMTFVRGASRSRYDYVGNFYRKEDQYNSALAYVLLCLATEKLVGEIKIGANGKPYLEEMNCHISISHTNKLVSIGISNENIGIDCEMESNINDVIVNEVFSISEKTQVMKNDFLKVVFWTAKEAISKLYNEDWYSSPSTELIYNANGELKDAVSSEVYLHQYSFRKGCICVASVSPDQPSFQLVTEKEISEFLDNFAKFFSKN</sequence>
<dbReference type="Gene3D" id="3.90.470.20">
    <property type="entry name" value="4'-phosphopantetheinyl transferase domain"/>
    <property type="match status" value="2"/>
</dbReference>
<dbReference type="GO" id="GO:0000287">
    <property type="term" value="F:magnesium ion binding"/>
    <property type="evidence" value="ECO:0007669"/>
    <property type="project" value="InterPro"/>
</dbReference>
<evidence type="ECO:0000313" key="2">
    <source>
        <dbReference type="Proteomes" id="UP000321361"/>
    </source>
</evidence>
<dbReference type="InterPro" id="IPR037143">
    <property type="entry name" value="4-PPantetheinyl_Trfase_dom_sf"/>
</dbReference>
<accession>A0A510WFR5</accession>
<proteinExistence type="predicted"/>
<reference evidence="1 2" key="1">
    <citation type="submission" date="2019-07" db="EMBL/GenBank/DDBJ databases">
        <title>Whole genome shotgun sequence of Enterococcus thailandicus NBRC 101867.</title>
        <authorList>
            <person name="Hosoyama A."/>
            <person name="Uohara A."/>
            <person name="Ohji S."/>
            <person name="Ichikawa N."/>
        </authorList>
    </citation>
    <scope>NUCLEOTIDE SEQUENCE [LARGE SCALE GENOMIC DNA]</scope>
    <source>
        <strain evidence="1 2">NBRC 101867</strain>
    </source>
</reference>
<organism evidence="1 2">
    <name type="scientific">Enterococcus thailandicus</name>
    <dbReference type="NCBI Taxonomy" id="417368"/>
    <lineage>
        <taxon>Bacteria</taxon>
        <taxon>Bacillati</taxon>
        <taxon>Bacillota</taxon>
        <taxon>Bacilli</taxon>
        <taxon>Lactobacillales</taxon>
        <taxon>Enterococcaceae</taxon>
        <taxon>Enterococcus</taxon>
    </lineage>
</organism>
<gene>
    <name evidence="1" type="primary">npsC</name>
    <name evidence="1" type="ORF">ETH01_07820</name>
</gene>
<dbReference type="RefSeq" id="WP_071868202.1">
    <property type="nucleotide sequence ID" value="NZ_BJUG01000003.1"/>
</dbReference>
<dbReference type="SUPFAM" id="SSF56214">
    <property type="entry name" value="4'-phosphopantetheinyl transferase"/>
    <property type="match status" value="2"/>
</dbReference>
<dbReference type="Proteomes" id="UP000321361">
    <property type="component" value="Unassembled WGS sequence"/>
</dbReference>